<dbReference type="STRING" id="294747.C5MC22"/>
<reference evidence="1 2" key="1">
    <citation type="journal article" date="2009" name="Nature">
        <title>Evolution of pathogenicity and sexual reproduction in eight Candida genomes.</title>
        <authorList>
            <person name="Butler G."/>
            <person name="Rasmussen M.D."/>
            <person name="Lin M.F."/>
            <person name="Santos M.A."/>
            <person name="Sakthikumar S."/>
            <person name="Munro C.A."/>
            <person name="Rheinbay E."/>
            <person name="Grabherr M."/>
            <person name="Forche A."/>
            <person name="Reedy J.L."/>
            <person name="Agrafioti I."/>
            <person name="Arnaud M.B."/>
            <person name="Bates S."/>
            <person name="Brown A.J."/>
            <person name="Brunke S."/>
            <person name="Costanzo M.C."/>
            <person name="Fitzpatrick D.A."/>
            <person name="de Groot P.W."/>
            <person name="Harris D."/>
            <person name="Hoyer L.L."/>
            <person name="Hube B."/>
            <person name="Klis F.M."/>
            <person name="Kodira C."/>
            <person name="Lennard N."/>
            <person name="Logue M.E."/>
            <person name="Martin R."/>
            <person name="Neiman A.M."/>
            <person name="Nikolaou E."/>
            <person name="Quail M.A."/>
            <person name="Quinn J."/>
            <person name="Santos M.C."/>
            <person name="Schmitzberger F.F."/>
            <person name="Sherlock G."/>
            <person name="Shah P."/>
            <person name="Silverstein K.A."/>
            <person name="Skrzypek M.S."/>
            <person name="Soll D."/>
            <person name="Staggs R."/>
            <person name="Stansfield I."/>
            <person name="Stumpf M.P."/>
            <person name="Sudbery P.E."/>
            <person name="Srikantha T."/>
            <person name="Zeng Q."/>
            <person name="Berman J."/>
            <person name="Berriman M."/>
            <person name="Heitman J."/>
            <person name="Gow N.A."/>
            <person name="Lorenz M.C."/>
            <person name="Birren B.W."/>
            <person name="Kellis M."/>
            <person name="Cuomo C.A."/>
        </authorList>
    </citation>
    <scope>NUCLEOTIDE SEQUENCE [LARGE SCALE GENOMIC DNA]</scope>
    <source>
        <strain evidence="2">ATCC MYA-3404 / T1</strain>
    </source>
</reference>
<dbReference type="KEGG" id="ctp:CTRG_03614"/>
<dbReference type="Proteomes" id="UP000002037">
    <property type="component" value="Unassembled WGS sequence"/>
</dbReference>
<evidence type="ECO:0000313" key="2">
    <source>
        <dbReference type="Proteomes" id="UP000002037"/>
    </source>
</evidence>
<organism evidence="1 2">
    <name type="scientific">Candida tropicalis (strain ATCC MYA-3404 / T1)</name>
    <name type="common">Yeast</name>
    <dbReference type="NCBI Taxonomy" id="294747"/>
    <lineage>
        <taxon>Eukaryota</taxon>
        <taxon>Fungi</taxon>
        <taxon>Dikarya</taxon>
        <taxon>Ascomycota</taxon>
        <taxon>Saccharomycotina</taxon>
        <taxon>Pichiomycetes</taxon>
        <taxon>Debaryomycetaceae</taxon>
        <taxon>Candida/Lodderomyces clade</taxon>
        <taxon>Candida</taxon>
    </lineage>
</organism>
<dbReference type="GeneID" id="8297748"/>
<dbReference type="OrthoDB" id="1914839at2759"/>
<keyword evidence="2" id="KW-1185">Reference proteome</keyword>
<evidence type="ECO:0000313" key="1">
    <source>
        <dbReference type="EMBL" id="EER33189.1"/>
    </source>
</evidence>
<accession>C5MC22</accession>
<sequence length="172" mass="19207">MFSALDVSTPKKLKYEISMLKKRWDIQKRLKEGLDEKAKNNTLEDSQLTYEDVMSHIVALGADALQLEQYDIAVEIGAAMQEIDPGTLDGYYVVIIANICKARDLSKNPKIQLDELACHQNPVIRSLIIASESLKMAMARVLQTGDVREYESGLVERLSSLMREVGGPPLVV</sequence>
<dbReference type="VEuPathDB" id="FungiDB:CTRG_03614"/>
<dbReference type="RefSeq" id="XP_002549317.1">
    <property type="nucleotide sequence ID" value="XM_002549271.1"/>
</dbReference>
<protein>
    <submittedName>
        <fullName evidence="1">Uncharacterized protein</fullName>
    </submittedName>
</protein>
<gene>
    <name evidence="1" type="ORF">CTRG_03614</name>
</gene>
<dbReference type="AlphaFoldDB" id="C5MC22"/>
<name>C5MC22_CANTT</name>
<proteinExistence type="predicted"/>
<dbReference type="HOGENOM" id="CLU_1555041_0_0_1"/>
<dbReference type="EMBL" id="GG692398">
    <property type="protein sequence ID" value="EER33189.1"/>
    <property type="molecule type" value="Genomic_DNA"/>
</dbReference>